<gene>
    <name evidence="3" type="ORF">FHR21_001230</name>
</gene>
<sequence length="479" mass="49882">MTERRTLAHWIDGRAVAGPAALFQDNPADPADLRVEVPEAGEALVDEAIAAACNALDPLDRHGIECRADALAAMARILLARADALAELIARETGKLLADARGETVRAARIFDFFAGEALRNVGERFASTRPGVTVEVGHVPVGVVGLITPWNFPIAIPAWKIAPALAYGNAVVWKPSELSSAVADALMRILVESGLPAGAINMVLGGGSTGAALANATALDALSFTGSERTGRAVRLAAAANNVRVQTEMGGVNGLIVLADADKDKAVDCIVNGAFFAAGQRCTATSRIIVEEAVADDLAQRLIARIADLPMGDPRAPGTAIGPLVSLWQKEGVAAAVRAVEAEGLRPAAGGSAVDTPHAFYPPTLFLDVPADSALGQEEIFGPVAALFRVSDFDAAIDRLNGNRFGLSAGLCTRSFAHVEAFKARARAGMLMINQPTAGVDYHAPFGGRGASSHGAREQGRAAREFYTTTVTSYQLPI</sequence>
<dbReference type="InterPro" id="IPR016163">
    <property type="entry name" value="Ald_DH_C"/>
</dbReference>
<dbReference type="Proteomes" id="UP000537161">
    <property type="component" value="Unassembled WGS sequence"/>
</dbReference>
<name>A0A7W9EPT8_9SPHN</name>
<dbReference type="Pfam" id="PF00171">
    <property type="entry name" value="Aldedh"/>
    <property type="match status" value="1"/>
</dbReference>
<accession>A0A7W9EPT8</accession>
<dbReference type="InterPro" id="IPR015590">
    <property type="entry name" value="Aldehyde_DH_dom"/>
</dbReference>
<dbReference type="InterPro" id="IPR016162">
    <property type="entry name" value="Ald_DH_N"/>
</dbReference>
<keyword evidence="4" id="KW-1185">Reference proteome</keyword>
<reference evidence="3 4" key="1">
    <citation type="submission" date="2020-08" db="EMBL/GenBank/DDBJ databases">
        <title>Genomic Encyclopedia of Type Strains, Phase IV (KMG-IV): sequencing the most valuable type-strain genomes for metagenomic binning, comparative biology and taxonomic classification.</title>
        <authorList>
            <person name="Goeker M."/>
        </authorList>
    </citation>
    <scope>NUCLEOTIDE SEQUENCE [LARGE SCALE GENOMIC DNA]</scope>
    <source>
        <strain evidence="3 4">DSM 27163</strain>
    </source>
</reference>
<dbReference type="InterPro" id="IPR016160">
    <property type="entry name" value="Ald_DH_CS_CYS"/>
</dbReference>
<evidence type="ECO:0000259" key="2">
    <source>
        <dbReference type="Pfam" id="PF00171"/>
    </source>
</evidence>
<comment type="caution">
    <text evidence="3">The sequence shown here is derived from an EMBL/GenBank/DDBJ whole genome shotgun (WGS) entry which is preliminary data.</text>
</comment>
<dbReference type="EMBL" id="JACIJH010000002">
    <property type="protein sequence ID" value="MBB5705897.1"/>
    <property type="molecule type" value="Genomic_DNA"/>
</dbReference>
<evidence type="ECO:0000313" key="4">
    <source>
        <dbReference type="Proteomes" id="UP000537161"/>
    </source>
</evidence>
<dbReference type="Gene3D" id="3.40.309.10">
    <property type="entry name" value="Aldehyde Dehydrogenase, Chain A, domain 2"/>
    <property type="match status" value="1"/>
</dbReference>
<dbReference type="AlphaFoldDB" id="A0A7W9EPT8"/>
<dbReference type="InterPro" id="IPR016161">
    <property type="entry name" value="Ald_DH/histidinol_DH"/>
</dbReference>
<evidence type="ECO:0000256" key="1">
    <source>
        <dbReference type="ARBA" id="ARBA00023002"/>
    </source>
</evidence>
<dbReference type="Gene3D" id="3.40.605.10">
    <property type="entry name" value="Aldehyde Dehydrogenase, Chain A, domain 1"/>
    <property type="match status" value="1"/>
</dbReference>
<dbReference type="SUPFAM" id="SSF53720">
    <property type="entry name" value="ALDH-like"/>
    <property type="match status" value="1"/>
</dbReference>
<organism evidence="3 4">
    <name type="scientific">Sphingopyxis panaciterrulae</name>
    <dbReference type="NCBI Taxonomy" id="462372"/>
    <lineage>
        <taxon>Bacteria</taxon>
        <taxon>Pseudomonadati</taxon>
        <taxon>Pseudomonadota</taxon>
        <taxon>Alphaproteobacteria</taxon>
        <taxon>Sphingomonadales</taxon>
        <taxon>Sphingomonadaceae</taxon>
        <taxon>Sphingopyxis</taxon>
    </lineage>
</organism>
<proteinExistence type="predicted"/>
<feature type="domain" description="Aldehyde dehydrogenase" evidence="2">
    <location>
        <begin position="32"/>
        <end position="471"/>
    </location>
</feature>
<protein>
    <submittedName>
        <fullName evidence="3">Aldehyde dehydrogenase (NAD+)</fullName>
        <ecNumber evidence="3">1.2.1.3</ecNumber>
    </submittedName>
</protein>
<dbReference type="GO" id="GO:0004029">
    <property type="term" value="F:aldehyde dehydrogenase (NAD+) activity"/>
    <property type="evidence" value="ECO:0007669"/>
    <property type="project" value="UniProtKB-EC"/>
</dbReference>
<keyword evidence="1 3" id="KW-0560">Oxidoreductase</keyword>
<evidence type="ECO:0000313" key="3">
    <source>
        <dbReference type="EMBL" id="MBB5705897.1"/>
    </source>
</evidence>
<dbReference type="RefSeq" id="WP_184096280.1">
    <property type="nucleotide sequence ID" value="NZ_JACIJH010000002.1"/>
</dbReference>
<dbReference type="PROSITE" id="PS00070">
    <property type="entry name" value="ALDEHYDE_DEHYDR_CYS"/>
    <property type="match status" value="1"/>
</dbReference>
<dbReference type="PANTHER" id="PTHR11699">
    <property type="entry name" value="ALDEHYDE DEHYDROGENASE-RELATED"/>
    <property type="match status" value="1"/>
</dbReference>
<dbReference type="EC" id="1.2.1.3" evidence="3"/>